<dbReference type="InterPro" id="IPR020904">
    <property type="entry name" value="Sc_DH/Rdtase_CS"/>
</dbReference>
<keyword evidence="5" id="KW-1185">Reference proteome</keyword>
<evidence type="ECO:0000256" key="1">
    <source>
        <dbReference type="ARBA" id="ARBA00006484"/>
    </source>
</evidence>
<evidence type="ECO:0000313" key="4">
    <source>
        <dbReference type="EMBL" id="MDP0590110.1"/>
    </source>
</evidence>
<keyword evidence="2 4" id="KW-0560">Oxidoreductase</keyword>
<protein>
    <submittedName>
        <fullName evidence="4">SDR family oxidoreductase</fullName>
        <ecNumber evidence="4">1.-.-.-</ecNumber>
    </submittedName>
</protein>
<accession>A0AA90NNJ4</accession>
<dbReference type="GO" id="GO:0016616">
    <property type="term" value="F:oxidoreductase activity, acting on the CH-OH group of donors, NAD or NADP as acceptor"/>
    <property type="evidence" value="ECO:0007669"/>
    <property type="project" value="TreeGrafter"/>
</dbReference>
<dbReference type="SUPFAM" id="SSF51735">
    <property type="entry name" value="NAD(P)-binding Rossmann-fold domains"/>
    <property type="match status" value="1"/>
</dbReference>
<dbReference type="EMBL" id="JASXSV010000031">
    <property type="protein sequence ID" value="MDP0590110.1"/>
    <property type="molecule type" value="Genomic_DNA"/>
</dbReference>
<dbReference type="PRINTS" id="PR00080">
    <property type="entry name" value="SDRFAMILY"/>
</dbReference>
<dbReference type="PRINTS" id="PR00081">
    <property type="entry name" value="GDHRDH"/>
</dbReference>
<dbReference type="Gene3D" id="3.40.50.720">
    <property type="entry name" value="NAD(P)-binding Rossmann-like Domain"/>
    <property type="match status" value="1"/>
</dbReference>
<evidence type="ECO:0000256" key="2">
    <source>
        <dbReference type="ARBA" id="ARBA00023002"/>
    </source>
</evidence>
<dbReference type="EC" id="1.-.-.-" evidence="4"/>
<dbReference type="PANTHER" id="PTHR42760">
    <property type="entry name" value="SHORT-CHAIN DEHYDROGENASES/REDUCTASES FAMILY MEMBER"/>
    <property type="match status" value="1"/>
</dbReference>
<dbReference type="Proteomes" id="UP001178148">
    <property type="component" value="Unassembled WGS sequence"/>
</dbReference>
<comment type="caution">
    <text evidence="4">The sequence shown here is derived from an EMBL/GenBank/DDBJ whole genome shotgun (WGS) entry which is preliminary data.</text>
</comment>
<sequence>MVIITGASSGVGEFLMDYFDGENRVCGIYNTSKKSGSKLRKVDIRDFEDVDEWISSLSMSLEDKVVLINCAGINYDCFGHKADPLMWKNVIDTNLIGTFNVIRSVLPHMRAAKYGRIINIGSVVAQKGVLGTSAYAASKSALWGLSKALATENAGKGITINNINLGYSNVGMGLTQITAGARETLTSSIPAQRFSSPSEIATTIDYLIATEYINGSSVDLNGAYF</sequence>
<dbReference type="CDD" id="cd05233">
    <property type="entry name" value="SDR_c"/>
    <property type="match status" value="1"/>
</dbReference>
<evidence type="ECO:0000313" key="5">
    <source>
        <dbReference type="Proteomes" id="UP001178148"/>
    </source>
</evidence>
<gene>
    <name evidence="4" type="ORF">QS748_13365</name>
</gene>
<evidence type="ECO:0000256" key="3">
    <source>
        <dbReference type="RuleBase" id="RU000363"/>
    </source>
</evidence>
<dbReference type="PROSITE" id="PS00061">
    <property type="entry name" value="ADH_SHORT"/>
    <property type="match status" value="1"/>
</dbReference>
<proteinExistence type="inferred from homology"/>
<organism evidence="4 5">
    <name type="scientific">Candidatus Endonucleibacter bathymodioli</name>
    <dbReference type="NCBI Taxonomy" id="539814"/>
    <lineage>
        <taxon>Bacteria</taxon>
        <taxon>Pseudomonadati</taxon>
        <taxon>Pseudomonadota</taxon>
        <taxon>Gammaproteobacteria</taxon>
        <taxon>Oceanospirillales</taxon>
        <taxon>Endozoicomonadaceae</taxon>
        <taxon>Candidatus Endonucleibacter</taxon>
    </lineage>
</organism>
<name>A0AA90NNJ4_9GAMM</name>
<dbReference type="Pfam" id="PF00106">
    <property type="entry name" value="adh_short"/>
    <property type="match status" value="1"/>
</dbReference>
<comment type="similarity">
    <text evidence="1 3">Belongs to the short-chain dehydrogenases/reductases (SDR) family.</text>
</comment>
<dbReference type="PANTHER" id="PTHR42760:SF133">
    <property type="entry name" value="3-OXOACYL-[ACYL-CARRIER-PROTEIN] REDUCTASE"/>
    <property type="match status" value="1"/>
</dbReference>
<reference evidence="4 5" key="1">
    <citation type="journal article" date="2023" name="bioRxiv">
        <title>An intranuclear bacterial parasite of deep-sea mussels expresses apoptosis inhibitors acquired from its host.</title>
        <authorList>
            <person name="Gonzalez Porras M.A."/>
            <person name="Assie A."/>
            <person name="Tietjen M."/>
            <person name="Violette M."/>
            <person name="Kleiner M."/>
            <person name="Gruber-Vodicka H."/>
            <person name="Dubilier N."/>
            <person name="Leisch N."/>
        </authorList>
    </citation>
    <scope>NUCLEOTIDE SEQUENCE [LARGE SCALE GENOMIC DNA]</scope>
    <source>
        <strain evidence="4">IAP13</strain>
    </source>
</reference>
<dbReference type="AlphaFoldDB" id="A0AA90NNJ4"/>
<dbReference type="InterPro" id="IPR002347">
    <property type="entry name" value="SDR_fam"/>
</dbReference>
<dbReference type="InterPro" id="IPR036291">
    <property type="entry name" value="NAD(P)-bd_dom_sf"/>
</dbReference>